<feature type="domain" description="Paired" evidence="9">
    <location>
        <begin position="133"/>
        <end position="256"/>
    </location>
</feature>
<keyword evidence="5" id="KW-0238">DNA-binding</keyword>
<evidence type="ECO:0000256" key="6">
    <source>
        <dbReference type="ARBA" id="ARBA00023163"/>
    </source>
</evidence>
<dbReference type="OrthoDB" id="3225452at2759"/>
<dbReference type="GO" id="GO:0005634">
    <property type="term" value="C:nucleus"/>
    <property type="evidence" value="ECO:0007669"/>
    <property type="project" value="UniProtKB-SubCell"/>
</dbReference>
<dbReference type="InterPro" id="IPR001523">
    <property type="entry name" value="Paired_dom"/>
</dbReference>
<dbReference type="Gene3D" id="1.10.10.10">
    <property type="entry name" value="Winged helix-like DNA-binding domain superfamily/Winged helix DNA-binding domain"/>
    <property type="match status" value="2"/>
</dbReference>
<feature type="compositionally biased region" description="Low complexity" evidence="8">
    <location>
        <begin position="65"/>
        <end position="84"/>
    </location>
</feature>
<comment type="caution">
    <text evidence="10">The sequence shown here is derived from an EMBL/GenBank/DDBJ whole genome shotgun (WGS) entry which is preliminary data.</text>
</comment>
<evidence type="ECO:0000256" key="2">
    <source>
        <dbReference type="ARBA" id="ARBA00022473"/>
    </source>
</evidence>
<protein>
    <recommendedName>
        <fullName evidence="9">Paired domain-containing protein</fullName>
    </recommendedName>
</protein>
<dbReference type="SUPFAM" id="SSF46689">
    <property type="entry name" value="Homeodomain-like"/>
    <property type="match status" value="1"/>
</dbReference>
<name>A0A811LMI0_9BILA</name>
<dbReference type="GO" id="GO:0000981">
    <property type="term" value="F:DNA-binding transcription factor activity, RNA polymerase II-specific"/>
    <property type="evidence" value="ECO:0007669"/>
    <property type="project" value="TreeGrafter"/>
</dbReference>
<keyword evidence="4" id="KW-0805">Transcription regulation</keyword>
<evidence type="ECO:0000256" key="1">
    <source>
        <dbReference type="ARBA" id="ARBA00004123"/>
    </source>
</evidence>
<dbReference type="GO" id="GO:0000978">
    <property type="term" value="F:RNA polymerase II cis-regulatory region sequence-specific DNA binding"/>
    <property type="evidence" value="ECO:0007669"/>
    <property type="project" value="TreeGrafter"/>
</dbReference>
<dbReference type="InterPro" id="IPR009057">
    <property type="entry name" value="Homeodomain-like_sf"/>
</dbReference>
<dbReference type="PRINTS" id="PR00027">
    <property type="entry name" value="PAIREDBOX"/>
</dbReference>
<dbReference type="AlphaFoldDB" id="A0A811LMI0"/>
<organism evidence="10 11">
    <name type="scientific">Bursaphelenchus okinawaensis</name>
    <dbReference type="NCBI Taxonomy" id="465554"/>
    <lineage>
        <taxon>Eukaryota</taxon>
        <taxon>Metazoa</taxon>
        <taxon>Ecdysozoa</taxon>
        <taxon>Nematoda</taxon>
        <taxon>Chromadorea</taxon>
        <taxon>Rhabditida</taxon>
        <taxon>Tylenchina</taxon>
        <taxon>Tylenchomorpha</taxon>
        <taxon>Aphelenchoidea</taxon>
        <taxon>Aphelenchoididae</taxon>
        <taxon>Bursaphelenchus</taxon>
    </lineage>
</organism>
<evidence type="ECO:0000259" key="9">
    <source>
        <dbReference type="PROSITE" id="PS51057"/>
    </source>
</evidence>
<keyword evidence="11" id="KW-1185">Reference proteome</keyword>
<dbReference type="Proteomes" id="UP000783686">
    <property type="component" value="Unassembled WGS sequence"/>
</dbReference>
<dbReference type="Proteomes" id="UP000614601">
    <property type="component" value="Unassembled WGS sequence"/>
</dbReference>
<evidence type="ECO:0000313" key="11">
    <source>
        <dbReference type="Proteomes" id="UP000614601"/>
    </source>
</evidence>
<evidence type="ECO:0000256" key="7">
    <source>
        <dbReference type="ARBA" id="ARBA00023242"/>
    </source>
</evidence>
<keyword evidence="7" id="KW-0539">Nucleus</keyword>
<evidence type="ECO:0000256" key="3">
    <source>
        <dbReference type="ARBA" id="ARBA00022724"/>
    </source>
</evidence>
<accession>A0A811LMI0</accession>
<dbReference type="PANTHER" id="PTHR45636">
    <property type="entry name" value="PAIRED BOX PROTEIN PAX-6-RELATED-RELATED"/>
    <property type="match status" value="1"/>
</dbReference>
<keyword evidence="3" id="KW-0563">Paired box</keyword>
<reference evidence="10" key="1">
    <citation type="submission" date="2020-09" db="EMBL/GenBank/DDBJ databases">
        <authorList>
            <person name="Kikuchi T."/>
        </authorList>
    </citation>
    <scope>NUCLEOTIDE SEQUENCE</scope>
    <source>
        <strain evidence="10">SH1</strain>
    </source>
</reference>
<evidence type="ECO:0000256" key="8">
    <source>
        <dbReference type="SAM" id="MobiDB-lite"/>
    </source>
</evidence>
<gene>
    <name evidence="10" type="ORF">BOKJ2_LOCUS12918</name>
</gene>
<keyword evidence="6" id="KW-0804">Transcription</keyword>
<keyword evidence="2" id="KW-0217">Developmental protein</keyword>
<dbReference type="EMBL" id="CAJFCW020000006">
    <property type="protein sequence ID" value="CAG9125156.1"/>
    <property type="molecule type" value="Genomic_DNA"/>
</dbReference>
<comment type="subcellular location">
    <subcellularLocation>
        <location evidence="1">Nucleus</location>
    </subcellularLocation>
</comment>
<dbReference type="InterPro" id="IPR036388">
    <property type="entry name" value="WH-like_DNA-bd_sf"/>
</dbReference>
<evidence type="ECO:0000313" key="10">
    <source>
        <dbReference type="EMBL" id="CAD5228859.1"/>
    </source>
</evidence>
<evidence type="ECO:0000256" key="4">
    <source>
        <dbReference type="ARBA" id="ARBA00023015"/>
    </source>
</evidence>
<dbReference type="PANTHER" id="PTHR45636:SF52">
    <property type="entry name" value="PAIRED DOMAIN-CONTAINING PROTEIN"/>
    <property type="match status" value="1"/>
</dbReference>
<sequence>MYGHYDVGPRTGSIDIDRRINRTTMLDDASESDFCIIDTSTPQSLERDFYAWLKGELTPSTPALSEVSTTSWSSSTPSSISFPSEDGSAQNSPIDVKPDRFVYDYIKTEYDQSYCEISDDQFFGGSNVYHSNRNSGTNQLGRTYNPGLPLGMEERKKIVALFQKGWKICNISKKLCVTHSCVSKILNRYRSTGSVKPKDAKEGRTESPLVAAIRIYVQKYGVTKQSEIRDRLINDSICTVDTLPSRSSINHILRTKLSVKATRRTANNVITNSP</sequence>
<proteinExistence type="predicted"/>
<evidence type="ECO:0000256" key="5">
    <source>
        <dbReference type="ARBA" id="ARBA00023125"/>
    </source>
</evidence>
<feature type="region of interest" description="Disordered" evidence="8">
    <location>
        <begin position="62"/>
        <end position="93"/>
    </location>
</feature>
<dbReference type="SMART" id="SM00351">
    <property type="entry name" value="PAX"/>
    <property type="match status" value="1"/>
</dbReference>
<dbReference type="PROSITE" id="PS51057">
    <property type="entry name" value="PAIRED_2"/>
    <property type="match status" value="1"/>
</dbReference>
<dbReference type="Pfam" id="PF00292">
    <property type="entry name" value="PAX"/>
    <property type="match status" value="1"/>
</dbReference>
<dbReference type="EMBL" id="CAJFDH010000006">
    <property type="protein sequence ID" value="CAD5228859.1"/>
    <property type="molecule type" value="Genomic_DNA"/>
</dbReference>
<dbReference type="InterPro" id="IPR043565">
    <property type="entry name" value="PAX_fam"/>
</dbReference>